<evidence type="ECO:0000313" key="3">
    <source>
        <dbReference type="EMBL" id="KKL24995.1"/>
    </source>
</evidence>
<evidence type="ECO:0000256" key="2">
    <source>
        <dbReference type="SAM" id="Phobius"/>
    </source>
</evidence>
<keyword evidence="2" id="KW-0472">Membrane</keyword>
<accession>A0A0F9BSX4</accession>
<sequence>MIEFIQNNPIFVASAYIACMFLIQAVSIVVAVWLGSKIAKGEPLVERKDAYMDVLTLPEEKEMEHEIEEPFVSWKPRTAENEDAEN</sequence>
<comment type="caution">
    <text evidence="3">The sequence shown here is derived from an EMBL/GenBank/DDBJ whole genome shotgun (WGS) entry which is preliminary data.</text>
</comment>
<feature type="region of interest" description="Disordered" evidence="1">
    <location>
        <begin position="62"/>
        <end position="86"/>
    </location>
</feature>
<dbReference type="EMBL" id="LAZR01036382">
    <property type="protein sequence ID" value="KKL24995.1"/>
    <property type="molecule type" value="Genomic_DNA"/>
</dbReference>
<protein>
    <submittedName>
        <fullName evidence="3">Uncharacterized protein</fullName>
    </submittedName>
</protein>
<feature type="transmembrane region" description="Helical" evidence="2">
    <location>
        <begin position="12"/>
        <end position="34"/>
    </location>
</feature>
<reference evidence="3" key="1">
    <citation type="journal article" date="2015" name="Nature">
        <title>Complex archaea that bridge the gap between prokaryotes and eukaryotes.</title>
        <authorList>
            <person name="Spang A."/>
            <person name="Saw J.H."/>
            <person name="Jorgensen S.L."/>
            <person name="Zaremba-Niedzwiedzka K."/>
            <person name="Martijn J."/>
            <person name="Lind A.E."/>
            <person name="van Eijk R."/>
            <person name="Schleper C."/>
            <person name="Guy L."/>
            <person name="Ettema T.J."/>
        </authorList>
    </citation>
    <scope>NUCLEOTIDE SEQUENCE</scope>
</reference>
<evidence type="ECO:0000256" key="1">
    <source>
        <dbReference type="SAM" id="MobiDB-lite"/>
    </source>
</evidence>
<organism evidence="3">
    <name type="scientific">marine sediment metagenome</name>
    <dbReference type="NCBI Taxonomy" id="412755"/>
    <lineage>
        <taxon>unclassified sequences</taxon>
        <taxon>metagenomes</taxon>
        <taxon>ecological metagenomes</taxon>
    </lineage>
</organism>
<proteinExistence type="predicted"/>
<dbReference type="AlphaFoldDB" id="A0A0F9BSX4"/>
<keyword evidence="2" id="KW-0812">Transmembrane</keyword>
<keyword evidence="2" id="KW-1133">Transmembrane helix</keyword>
<name>A0A0F9BSX4_9ZZZZ</name>
<gene>
    <name evidence="3" type="ORF">LCGC14_2409750</name>
</gene>